<dbReference type="Proteomes" id="UP000002754">
    <property type="component" value="Unassembled WGS sequence"/>
</dbReference>
<name>A0A094XIS8_ALKAL</name>
<evidence type="ECO:0000313" key="4">
    <source>
        <dbReference type="Proteomes" id="UP000002754"/>
    </source>
</evidence>
<sequence>MQQDGDMKNSFKKGNAKFNQVFGYNRVKKGGRATLNINPDHVAIVRQIYDWFLQKWSYADITQALMRRGIKTARGKDVCNLIR</sequence>
<dbReference type="EMBL" id="ALPT02000007">
    <property type="protein sequence ID" value="KGA98660.1"/>
    <property type="molecule type" value="Genomic_DNA"/>
</dbReference>
<comment type="caution">
    <text evidence="2">The sequence shown here is derived from an EMBL/GenBank/DDBJ whole genome shotgun (WGS) entry which is preliminary data.</text>
</comment>
<evidence type="ECO:0000313" key="3">
    <source>
        <dbReference type="EMBL" id="THG91175.1"/>
    </source>
</evidence>
<keyword evidence="4" id="KW-1185">Reference proteome</keyword>
<feature type="domain" description="Recombinase" evidence="1">
    <location>
        <begin position="39"/>
        <end position="77"/>
    </location>
</feature>
<gene>
    <name evidence="3" type="ORF">AJ85_06490</name>
    <name evidence="2" type="ORF">BALCAV_0203310</name>
</gene>
<dbReference type="Gene3D" id="3.90.1750.20">
    <property type="entry name" value="Putative Large Serine Recombinase, Chain B, Domain 2"/>
    <property type="match status" value="1"/>
</dbReference>
<reference evidence="2 4" key="1">
    <citation type="journal article" date="2014" name="Genome Announc.">
        <title>Draft Genome Sequence of Bacillus alcalophilus AV1934, a Classic Alkaliphile Isolated from Human Feces in 1934.</title>
        <authorList>
            <person name="Attie O."/>
            <person name="Jayaprakash A."/>
            <person name="Shah H."/>
            <person name="Paulsen I.T."/>
            <person name="Morino M."/>
            <person name="Takahashi Y."/>
            <person name="Narumi I."/>
            <person name="Sachidanandam R."/>
            <person name="Satoh K."/>
            <person name="Ito M."/>
            <person name="Krulwich T.A."/>
        </authorList>
    </citation>
    <scope>NUCLEOTIDE SEQUENCE [LARGE SCALE GENOMIC DNA]</scope>
    <source>
        <strain evidence="2 4">AV1934</strain>
    </source>
</reference>
<dbReference type="OrthoDB" id="9811097at2"/>
<dbReference type="Pfam" id="PF07508">
    <property type="entry name" value="Recombinase"/>
    <property type="match status" value="1"/>
</dbReference>
<dbReference type="AlphaFoldDB" id="A0A094XIS8"/>
<dbReference type="InterPro" id="IPR038109">
    <property type="entry name" value="DNA_bind_recomb_sf"/>
</dbReference>
<dbReference type="EMBL" id="JALP01000085">
    <property type="protein sequence ID" value="THG91175.1"/>
    <property type="molecule type" value="Genomic_DNA"/>
</dbReference>
<proteinExistence type="predicted"/>
<dbReference type="Proteomes" id="UP000297014">
    <property type="component" value="Unassembled WGS sequence"/>
</dbReference>
<protein>
    <recommendedName>
        <fullName evidence="1">Recombinase domain-containing protein</fullName>
    </recommendedName>
</protein>
<dbReference type="InterPro" id="IPR011109">
    <property type="entry name" value="DNA_bind_recombinase_dom"/>
</dbReference>
<accession>A0A094XIS8</accession>
<organism evidence="2 4">
    <name type="scientific">Alkalihalobacillus alcalophilus ATCC 27647 = CGMCC 1.3604</name>
    <dbReference type="NCBI Taxonomy" id="1218173"/>
    <lineage>
        <taxon>Bacteria</taxon>
        <taxon>Bacillati</taxon>
        <taxon>Bacillota</taxon>
        <taxon>Bacilli</taxon>
        <taxon>Bacillales</taxon>
        <taxon>Bacillaceae</taxon>
        <taxon>Alkalihalobacillus</taxon>
    </lineage>
</organism>
<evidence type="ECO:0000259" key="1">
    <source>
        <dbReference type="Pfam" id="PF07508"/>
    </source>
</evidence>
<dbReference type="GO" id="GO:0003677">
    <property type="term" value="F:DNA binding"/>
    <property type="evidence" value="ECO:0007669"/>
    <property type="project" value="InterPro"/>
</dbReference>
<dbReference type="GO" id="GO:0000150">
    <property type="term" value="F:DNA strand exchange activity"/>
    <property type="evidence" value="ECO:0007669"/>
    <property type="project" value="InterPro"/>
</dbReference>
<evidence type="ECO:0000313" key="5">
    <source>
        <dbReference type="Proteomes" id="UP000297014"/>
    </source>
</evidence>
<reference evidence="3 5" key="2">
    <citation type="submission" date="2014-01" db="EMBL/GenBank/DDBJ databases">
        <title>Draft genome sequencing of Bacillus alcalophilus CGMCC 1.3604.</title>
        <authorList>
            <person name="Yang J."/>
            <person name="Diao L."/>
            <person name="Yang S."/>
        </authorList>
    </citation>
    <scope>NUCLEOTIDE SEQUENCE [LARGE SCALE GENOMIC DNA]</scope>
    <source>
        <strain evidence="3 5">CGMCC 1.3604</strain>
    </source>
</reference>
<dbReference type="RefSeq" id="WP_003321745.1">
    <property type="nucleotide sequence ID" value="NZ_ALPT02000007.1"/>
</dbReference>
<evidence type="ECO:0000313" key="2">
    <source>
        <dbReference type="EMBL" id="KGA98660.1"/>
    </source>
</evidence>